<feature type="non-terminal residue" evidence="1">
    <location>
        <position position="60"/>
    </location>
</feature>
<organism evidence="1 2">
    <name type="scientific">Symbiodinium pilosum</name>
    <name type="common">Dinoflagellate</name>
    <dbReference type="NCBI Taxonomy" id="2952"/>
    <lineage>
        <taxon>Eukaryota</taxon>
        <taxon>Sar</taxon>
        <taxon>Alveolata</taxon>
        <taxon>Dinophyceae</taxon>
        <taxon>Suessiales</taxon>
        <taxon>Symbiodiniaceae</taxon>
        <taxon>Symbiodinium</taxon>
    </lineage>
</organism>
<name>A0A812XU88_SYMPI</name>
<evidence type="ECO:0000313" key="1">
    <source>
        <dbReference type="EMBL" id="CAE7747437.1"/>
    </source>
</evidence>
<dbReference type="OrthoDB" id="415695at2759"/>
<sequence>LLANPQNLDLTTMLAGPPIESPFAKAMQRASHVLVIPNDTVSIYTRLWCVYEIYLATQWK</sequence>
<accession>A0A812XU88</accession>
<dbReference type="AlphaFoldDB" id="A0A812XU88"/>
<reference evidence="1" key="1">
    <citation type="submission" date="2021-02" db="EMBL/GenBank/DDBJ databases">
        <authorList>
            <person name="Dougan E. K."/>
            <person name="Rhodes N."/>
            <person name="Thang M."/>
            <person name="Chan C."/>
        </authorList>
    </citation>
    <scope>NUCLEOTIDE SEQUENCE</scope>
</reference>
<protein>
    <submittedName>
        <fullName evidence="1">Uncharacterized protein</fullName>
    </submittedName>
</protein>
<proteinExistence type="predicted"/>
<dbReference type="Proteomes" id="UP000649617">
    <property type="component" value="Unassembled WGS sequence"/>
</dbReference>
<feature type="non-terminal residue" evidence="1">
    <location>
        <position position="1"/>
    </location>
</feature>
<gene>
    <name evidence="1" type="ORF">SPIL2461_LOCUS21594</name>
</gene>
<comment type="caution">
    <text evidence="1">The sequence shown here is derived from an EMBL/GenBank/DDBJ whole genome shotgun (WGS) entry which is preliminary data.</text>
</comment>
<evidence type="ECO:0000313" key="2">
    <source>
        <dbReference type="Proteomes" id="UP000649617"/>
    </source>
</evidence>
<dbReference type="EMBL" id="CAJNIZ010046396">
    <property type="protein sequence ID" value="CAE7747437.1"/>
    <property type="molecule type" value="Genomic_DNA"/>
</dbReference>
<keyword evidence="2" id="KW-1185">Reference proteome</keyword>